<reference evidence="1" key="2">
    <citation type="submission" date="2025-08" db="UniProtKB">
        <authorList>
            <consortium name="Ensembl"/>
        </authorList>
    </citation>
    <scope>IDENTIFICATION</scope>
</reference>
<dbReference type="GO" id="GO:0003676">
    <property type="term" value="F:nucleic acid binding"/>
    <property type="evidence" value="ECO:0007669"/>
    <property type="project" value="InterPro"/>
</dbReference>
<dbReference type="Gene3D" id="3.30.420.10">
    <property type="entry name" value="Ribonuclease H-like superfamily/Ribonuclease H"/>
    <property type="match status" value="1"/>
</dbReference>
<sequence>MVEWSDRSHSSIKDTTTRLEFAKRHLKDSQTMRNKFLWSDQIKFELFVLNARHPAWRKPGTIPRVKHGGGSIMLWDVFQRQGLGDYSVVGEKYREILDENLLLSAKDLRLAKVHLPTGQ</sequence>
<reference evidence="2" key="1">
    <citation type="journal article" date="2018" name="PLoS ONE">
        <title>Chinook salmon (Oncorhynchus tshawytscha) genome and transcriptome.</title>
        <authorList>
            <person name="Christensen K.A."/>
            <person name="Leong J.S."/>
            <person name="Sakhrani D."/>
            <person name="Biagi C.A."/>
            <person name="Minkley D.R."/>
            <person name="Withler R.E."/>
            <person name="Rondeau E.B."/>
            <person name="Koop B.F."/>
            <person name="Devlin R.H."/>
        </authorList>
    </citation>
    <scope>NUCLEOTIDE SEQUENCE [LARGE SCALE GENOMIC DNA]</scope>
</reference>
<keyword evidence="2" id="KW-1185">Reference proteome</keyword>
<protein>
    <submittedName>
        <fullName evidence="1">Uncharacterized protein</fullName>
    </submittedName>
</protein>
<name>A0AAZ3PSS9_ONCTS</name>
<organism evidence="1 2">
    <name type="scientific">Oncorhynchus tshawytscha</name>
    <name type="common">Chinook salmon</name>
    <name type="synonym">Salmo tshawytscha</name>
    <dbReference type="NCBI Taxonomy" id="74940"/>
    <lineage>
        <taxon>Eukaryota</taxon>
        <taxon>Metazoa</taxon>
        <taxon>Chordata</taxon>
        <taxon>Craniata</taxon>
        <taxon>Vertebrata</taxon>
        <taxon>Euteleostomi</taxon>
        <taxon>Actinopterygii</taxon>
        <taxon>Neopterygii</taxon>
        <taxon>Teleostei</taxon>
        <taxon>Protacanthopterygii</taxon>
        <taxon>Salmoniformes</taxon>
        <taxon>Salmonidae</taxon>
        <taxon>Salmoninae</taxon>
        <taxon>Oncorhynchus</taxon>
    </lineage>
</organism>
<dbReference type="Ensembl" id="ENSOTST00005164406.1">
    <property type="protein sequence ID" value="ENSOTSP00005119360.1"/>
    <property type="gene ID" value="ENSOTSG00005054066.1"/>
</dbReference>
<dbReference type="Proteomes" id="UP000694402">
    <property type="component" value="Unassembled WGS sequence"/>
</dbReference>
<evidence type="ECO:0000313" key="2">
    <source>
        <dbReference type="Proteomes" id="UP000694402"/>
    </source>
</evidence>
<dbReference type="GeneTree" id="ENSGT01120000272133"/>
<proteinExistence type="predicted"/>
<dbReference type="InterPro" id="IPR036397">
    <property type="entry name" value="RNaseH_sf"/>
</dbReference>
<reference evidence="1" key="3">
    <citation type="submission" date="2025-09" db="UniProtKB">
        <authorList>
            <consortium name="Ensembl"/>
        </authorList>
    </citation>
    <scope>IDENTIFICATION</scope>
</reference>
<accession>A0AAZ3PSS9</accession>
<dbReference type="AlphaFoldDB" id="A0AAZ3PSS9"/>
<evidence type="ECO:0000313" key="1">
    <source>
        <dbReference type="Ensembl" id="ENSOTSP00005119360.1"/>
    </source>
</evidence>